<accession>A0A558R8C4</accession>
<protein>
    <submittedName>
        <fullName evidence="2">Peptidase U37</fullName>
    </submittedName>
</protein>
<proteinExistence type="predicted"/>
<sequence length="664" mass="72020">MTQPNAAPPATETRVDAQMVTRQLLIRSETFNPEANTVDVVFTTGARGTRFSWARYEQIDEELSTDASAVRLDRLNRGAPVLNTHRSYELANQIGVVVPGSARMEGGEGIATLQLSSRDDVKPIAADIAAGIIRNVSVGYLVHTFEITENEGQRALYRAVDWEPYEISFVPMPFDVGAQVRSAEPAQGGHPCIIRRTSPAAQETTMTTAPTQPTGDNPADPSTRAPDAVIDVTPTNVTTQQRQAPATVTVAAIRTASRNAGLTDDATFELIERHEATPLTNDALMADIGRRFAERDSSAPTNSRISVTRDAGDTQRRGMEEAILHRMTPRGQLAEVGRAYRGMSLLRMAEEHLAAAGVNVRGMSANEIAERALHTSSDFANLVGNGLHRRLRAAYDENQPSYRLWARRAPNAPDFRSIDIVQMSAMPDLVKTNEAGEFRYGTATDGKVSYGIATYGRIIAFSRQLLINDDLRALERVATGFAAAGARLENRTVYAQITSNPVMPDGIPLFHADHGNLGTGAISPTSLAAMRKDMRLQKGLQKEELNLMPEHLLVPATQEQLAYQYTSSQFVPAKATDVNEFRAGGRTALDPVVEAVLDGNSTSAWYGAASNAQVDTVEYAYLEGSEGVQMSSRMGFTVDGVEMKASLDFAAAVIDHRGLWKSAG</sequence>
<feature type="compositionally biased region" description="Low complexity" evidence="1">
    <location>
        <begin position="200"/>
        <end position="214"/>
    </location>
</feature>
<dbReference type="Pfam" id="PF25209">
    <property type="entry name" value="Phage_capsid_4"/>
    <property type="match status" value="1"/>
</dbReference>
<dbReference type="OrthoDB" id="9806592at2"/>
<dbReference type="RefSeq" id="WP_145149393.1">
    <property type="nucleotide sequence ID" value="NZ_VNIM01000019.1"/>
</dbReference>
<reference evidence="2 3" key="1">
    <citation type="submission" date="2019-07" db="EMBL/GenBank/DDBJ databases">
        <title>Sphingomonas solaris sp. nov., isolated from a solar panel from Boston, Massachusetts.</title>
        <authorList>
            <person name="Tanner K."/>
            <person name="Pascual J."/>
            <person name="Mancuso C."/>
            <person name="Pereto J."/>
            <person name="Khalil A."/>
            <person name="Vilanova C."/>
        </authorList>
    </citation>
    <scope>NUCLEOTIDE SEQUENCE [LARGE SCALE GENOMIC DNA]</scope>
    <source>
        <strain evidence="2 3">R4DWN</strain>
    </source>
</reference>
<dbReference type="EMBL" id="VNIM01000019">
    <property type="protein sequence ID" value="TVV75552.1"/>
    <property type="molecule type" value="Genomic_DNA"/>
</dbReference>
<keyword evidence="3" id="KW-1185">Reference proteome</keyword>
<organism evidence="2 3">
    <name type="scientific">Alterirhizorhabdus solaris</name>
    <dbReference type="NCBI Taxonomy" id="2529389"/>
    <lineage>
        <taxon>Bacteria</taxon>
        <taxon>Pseudomonadati</taxon>
        <taxon>Pseudomonadota</taxon>
        <taxon>Alphaproteobacteria</taxon>
        <taxon>Sphingomonadales</taxon>
        <taxon>Rhizorhabdaceae</taxon>
        <taxon>Alterirhizorhabdus</taxon>
    </lineage>
</organism>
<gene>
    <name evidence="2" type="ORF">FOY91_06740</name>
</gene>
<evidence type="ECO:0000256" key="1">
    <source>
        <dbReference type="SAM" id="MobiDB-lite"/>
    </source>
</evidence>
<name>A0A558R8C4_9SPHN</name>
<dbReference type="Proteomes" id="UP000318681">
    <property type="component" value="Unassembled WGS sequence"/>
</dbReference>
<evidence type="ECO:0000313" key="3">
    <source>
        <dbReference type="Proteomes" id="UP000318681"/>
    </source>
</evidence>
<feature type="region of interest" description="Disordered" evidence="1">
    <location>
        <begin position="200"/>
        <end position="224"/>
    </location>
</feature>
<comment type="caution">
    <text evidence="2">The sequence shown here is derived from an EMBL/GenBank/DDBJ whole genome shotgun (WGS) entry which is preliminary data.</text>
</comment>
<evidence type="ECO:0000313" key="2">
    <source>
        <dbReference type="EMBL" id="TVV75552.1"/>
    </source>
</evidence>
<dbReference type="AlphaFoldDB" id="A0A558R8C4"/>
<dbReference type="NCBIfam" id="NF045541">
    <property type="entry name" value="scaf_prot_MCP2"/>
    <property type="match status" value="1"/>
</dbReference>